<feature type="compositionally biased region" description="Polar residues" evidence="4">
    <location>
        <begin position="212"/>
        <end position="226"/>
    </location>
</feature>
<proteinExistence type="predicted"/>
<evidence type="ECO:0000256" key="2">
    <source>
        <dbReference type="ARBA" id="ARBA00022771"/>
    </source>
</evidence>
<dbReference type="Proteomes" id="UP000297527">
    <property type="component" value="Unassembled WGS sequence"/>
</dbReference>
<name>A0A4Z1IA24_9HELO</name>
<sequence length="734" mass="82061">MDFDSKQAAPTRSATNFDNNFRLQSFSSIKRNAGFQAQSDDKLDETSSTASLSTTSKAIKCLVCKREELTLDPLYRCSKCLARWHASCHKPRPPVGADVTDWYCNHCIRKHGLPSTEFSPERQSLGGVCEIPGCNKQIYSMLGKTKDDRVLCTLHEMTEKNKRSKLASKAQISAMSRPVSKPIKKTRLYPVKYDEDMQGMKRKRGRKPGDLNNKQMLSSSFPVQSDSNDKPTARLQETSNSEGSLSTLGLRPPRAENLSHSPTSRKLLQSQLRTIKAPNMNGSREVPNIPSRTIIQPMSELPSSPEYEPPPPGEVEDNISCSPEYEPPSPDKVDSDVNIWQSDVEHLDVEQDDSPGSKIQDELRVMQESAKKVATVPADELVHEHGSSSSPTLLSSTGRPLETVATSAENQNPGSKASLLDRKEVAEEQSSAASSTTPFLTTPLIRKPLKPISPKSILDTTAQNMHFLNPESENRDVLRLAQKRKAETMVARKIAPSKQVLHHQQIINNAMNQFIPLQPTENSRELESTVSQLHQEGPNQERSNQQSSKQEEPKHSAPLYGDYKPNTIEYQRQLRCLTYDPSVLDHFLDLQKESQARAEVEKEQNIMPQSDNATETQIWGNIDPRVVWPKEQSKSWYEAKRKEIDARGGKKANFGILLTAQVRKERADSGWHLNQNKEYAPKVDRKGGSIFVGDDDSQDNIELAIRGGELGVLVPVTGRDGKKPSEKQFLPKDS</sequence>
<evidence type="ECO:0000313" key="6">
    <source>
        <dbReference type="EMBL" id="TGO58438.1"/>
    </source>
</evidence>
<dbReference type="InterPro" id="IPR001965">
    <property type="entry name" value="Znf_PHD"/>
</dbReference>
<dbReference type="CDD" id="cd15489">
    <property type="entry name" value="PHD_SF"/>
    <property type="match status" value="1"/>
</dbReference>
<evidence type="ECO:0000256" key="4">
    <source>
        <dbReference type="SAM" id="MobiDB-lite"/>
    </source>
</evidence>
<evidence type="ECO:0000313" key="7">
    <source>
        <dbReference type="Proteomes" id="UP000297527"/>
    </source>
</evidence>
<feature type="compositionally biased region" description="Polar residues" evidence="4">
    <location>
        <begin position="404"/>
        <end position="415"/>
    </location>
</feature>
<evidence type="ECO:0000259" key="5">
    <source>
        <dbReference type="SMART" id="SM00249"/>
    </source>
</evidence>
<keyword evidence="2" id="KW-0863">Zinc-finger</keyword>
<dbReference type="SMART" id="SM00249">
    <property type="entry name" value="PHD"/>
    <property type="match status" value="1"/>
</dbReference>
<dbReference type="Gene3D" id="3.30.40.10">
    <property type="entry name" value="Zinc/RING finger domain, C3HC4 (zinc finger)"/>
    <property type="match status" value="1"/>
</dbReference>
<feature type="compositionally biased region" description="Low complexity" evidence="4">
    <location>
        <begin position="387"/>
        <end position="397"/>
    </location>
</feature>
<dbReference type="InterPro" id="IPR011011">
    <property type="entry name" value="Znf_FYVE_PHD"/>
</dbReference>
<dbReference type="EMBL" id="PQXN01000055">
    <property type="protein sequence ID" value="TGO58438.1"/>
    <property type="molecule type" value="Genomic_DNA"/>
</dbReference>
<feature type="region of interest" description="Disordered" evidence="4">
    <location>
        <begin position="296"/>
        <end position="336"/>
    </location>
</feature>
<organism evidence="6 7">
    <name type="scientific">Botryotinia convoluta</name>
    <dbReference type="NCBI Taxonomy" id="54673"/>
    <lineage>
        <taxon>Eukaryota</taxon>
        <taxon>Fungi</taxon>
        <taxon>Dikarya</taxon>
        <taxon>Ascomycota</taxon>
        <taxon>Pezizomycotina</taxon>
        <taxon>Leotiomycetes</taxon>
        <taxon>Helotiales</taxon>
        <taxon>Sclerotiniaceae</taxon>
        <taxon>Botryotinia</taxon>
    </lineage>
</organism>
<dbReference type="GO" id="GO:0008270">
    <property type="term" value="F:zinc ion binding"/>
    <property type="evidence" value="ECO:0007669"/>
    <property type="project" value="UniProtKB-KW"/>
</dbReference>
<feature type="region of interest" description="Disordered" evidence="4">
    <location>
        <begin position="191"/>
        <end position="266"/>
    </location>
</feature>
<keyword evidence="3" id="KW-0862">Zinc</keyword>
<evidence type="ECO:0000256" key="3">
    <source>
        <dbReference type="ARBA" id="ARBA00022833"/>
    </source>
</evidence>
<feature type="region of interest" description="Disordered" evidence="4">
    <location>
        <begin position="375"/>
        <end position="439"/>
    </location>
</feature>
<keyword evidence="7" id="KW-1185">Reference proteome</keyword>
<gene>
    <name evidence="6" type="ORF">BCON_0055g00410</name>
</gene>
<evidence type="ECO:0000256" key="1">
    <source>
        <dbReference type="ARBA" id="ARBA00022723"/>
    </source>
</evidence>
<comment type="caution">
    <text evidence="6">The sequence shown here is derived from an EMBL/GenBank/DDBJ whole genome shotgun (WGS) entry which is preliminary data.</text>
</comment>
<dbReference type="InterPro" id="IPR013083">
    <property type="entry name" value="Znf_RING/FYVE/PHD"/>
</dbReference>
<feature type="region of interest" description="Disordered" evidence="4">
    <location>
        <begin position="346"/>
        <end position="365"/>
    </location>
</feature>
<dbReference type="OrthoDB" id="3550599at2759"/>
<reference evidence="6 7" key="1">
    <citation type="submission" date="2017-12" db="EMBL/GenBank/DDBJ databases">
        <title>Comparative genomics of Botrytis spp.</title>
        <authorList>
            <person name="Valero-Jimenez C.A."/>
            <person name="Tapia P."/>
            <person name="Veloso J."/>
            <person name="Silva-Moreno E."/>
            <person name="Staats M."/>
            <person name="Valdes J.H."/>
            <person name="Van Kan J.A.L."/>
        </authorList>
    </citation>
    <scope>NUCLEOTIDE SEQUENCE [LARGE SCALE GENOMIC DNA]</scope>
    <source>
        <strain evidence="6 7">MUCL11595</strain>
    </source>
</reference>
<feature type="domain" description="Zinc finger PHD-type" evidence="5">
    <location>
        <begin position="60"/>
        <end position="108"/>
    </location>
</feature>
<feature type="compositionally biased region" description="Polar residues" evidence="4">
    <location>
        <begin position="528"/>
        <end position="548"/>
    </location>
</feature>
<feature type="region of interest" description="Disordered" evidence="4">
    <location>
        <begin position="521"/>
        <end position="564"/>
    </location>
</feature>
<protein>
    <recommendedName>
        <fullName evidence="5">Zinc finger PHD-type domain-containing protein</fullName>
    </recommendedName>
</protein>
<keyword evidence="1" id="KW-0479">Metal-binding</keyword>
<dbReference type="AlphaFoldDB" id="A0A4Z1IA24"/>
<feature type="compositionally biased region" description="Polar residues" evidence="4">
    <location>
        <begin position="235"/>
        <end position="247"/>
    </location>
</feature>
<feature type="compositionally biased region" description="Low complexity" evidence="4">
    <location>
        <begin position="297"/>
        <end position="306"/>
    </location>
</feature>
<accession>A0A4Z1IA24</accession>
<dbReference type="SUPFAM" id="SSF57903">
    <property type="entry name" value="FYVE/PHD zinc finger"/>
    <property type="match status" value="1"/>
</dbReference>